<evidence type="ECO:0000259" key="3">
    <source>
        <dbReference type="SMART" id="SM00642"/>
    </source>
</evidence>
<dbReference type="CDD" id="cd11338">
    <property type="entry name" value="AmyAc_CMD"/>
    <property type="match status" value="1"/>
</dbReference>
<keyword evidence="1" id="KW-0378">Hydrolase</keyword>
<dbReference type="Gene3D" id="2.60.40.1180">
    <property type="entry name" value="Golgi alpha-mannosidase II"/>
    <property type="match status" value="1"/>
</dbReference>
<dbReference type="OrthoDB" id="9805159at2"/>
<dbReference type="Proteomes" id="UP000221024">
    <property type="component" value="Unassembled WGS sequence"/>
</dbReference>
<dbReference type="InterPro" id="IPR013780">
    <property type="entry name" value="Glyco_hydro_b"/>
</dbReference>
<reference evidence="4 5" key="1">
    <citation type="submission" date="2017-10" db="EMBL/GenBank/DDBJ databases">
        <title>Draft genome of Longimonas halophila.</title>
        <authorList>
            <person name="Goh K.M."/>
            <person name="Shamsir M.S."/>
            <person name="Lim S.W."/>
        </authorList>
    </citation>
    <scope>NUCLEOTIDE SEQUENCE [LARGE SCALE GENOMIC DNA]</scope>
    <source>
        <strain evidence="4 5">KCTC 42399</strain>
    </source>
</reference>
<keyword evidence="2" id="KW-0326">Glycosidase</keyword>
<evidence type="ECO:0000256" key="1">
    <source>
        <dbReference type="ARBA" id="ARBA00022801"/>
    </source>
</evidence>
<dbReference type="PANTHER" id="PTHR10357:SF210">
    <property type="entry name" value="MALTODEXTRIN GLUCOSIDASE"/>
    <property type="match status" value="1"/>
</dbReference>
<dbReference type="RefSeq" id="WP_098062798.1">
    <property type="nucleotide sequence ID" value="NZ_PDEP01000011.1"/>
</dbReference>
<dbReference type="SMART" id="SM00642">
    <property type="entry name" value="Aamy"/>
    <property type="match status" value="1"/>
</dbReference>
<dbReference type="AlphaFoldDB" id="A0A2H3NM79"/>
<feature type="domain" description="Glycosyl hydrolase family 13 catalytic" evidence="3">
    <location>
        <begin position="15"/>
        <end position="392"/>
    </location>
</feature>
<proteinExistence type="predicted"/>
<dbReference type="Gene3D" id="3.20.20.80">
    <property type="entry name" value="Glycosidases"/>
    <property type="match status" value="1"/>
</dbReference>
<dbReference type="Pfam" id="PF00128">
    <property type="entry name" value="Alpha-amylase"/>
    <property type="match status" value="1"/>
</dbReference>
<accession>A0A2H3NM79</accession>
<comment type="caution">
    <text evidence="4">The sequence shown here is derived from an EMBL/GenBank/DDBJ whole genome shotgun (WGS) entry which is preliminary data.</text>
</comment>
<sequence length="485" mass="54707">MSTPPEWVQHAVFYQIFPDRFARSGQVGVHDTVTLKPWGTPPEEQGFQGGDLYGIIQHLDYLQDLGVTALYLNPIFASAANHRYHTYDYYTVDPLLGGNEALQDLLGAAHRRDMRVVLDGVFNHASRGFWPFHHVLENGIDSPYADWFHLHGEPLRPYGPEGEPANYEGWAGLRGLPEFNTDHPPVRDFLFDVATHWIEQGIDGWRLDVPGEIDDADFWRTFRTKVKDVNPDAYLCGEIWTHADRWLQGDQFDGVMNYPLTDSLFGFVAHDTIRGFAHQHFDFTPRTGTQFAEEVLDTLTRYPQAIQHAQLNLLDSHDTPRVLHTLGGSVEALRMAVLFQMTMPGAPCIYYGDEIGLQSAGDPHCREAFPWHNESIWHTGLLAFYQQATALRHEHPVLRTGRVEVLSATERQVVFRRQTAEREALIAFNTADNLATLTVPAPALNHAAYQPVWPPDRTAGLRASDPSVQLPERSAAVWMSPASAS</sequence>
<dbReference type="InterPro" id="IPR006047">
    <property type="entry name" value="GH13_cat_dom"/>
</dbReference>
<dbReference type="GO" id="GO:0016798">
    <property type="term" value="F:hydrolase activity, acting on glycosyl bonds"/>
    <property type="evidence" value="ECO:0007669"/>
    <property type="project" value="UniProtKB-KW"/>
</dbReference>
<gene>
    <name evidence="4" type="ORF">CRI93_11555</name>
</gene>
<dbReference type="SUPFAM" id="SSF51445">
    <property type="entry name" value="(Trans)glycosidases"/>
    <property type="match status" value="1"/>
</dbReference>
<evidence type="ECO:0000313" key="4">
    <source>
        <dbReference type="EMBL" id="PEN05736.1"/>
    </source>
</evidence>
<organism evidence="4 5">
    <name type="scientific">Longimonas halophila</name>
    <dbReference type="NCBI Taxonomy" id="1469170"/>
    <lineage>
        <taxon>Bacteria</taxon>
        <taxon>Pseudomonadati</taxon>
        <taxon>Rhodothermota</taxon>
        <taxon>Rhodothermia</taxon>
        <taxon>Rhodothermales</taxon>
        <taxon>Salisaetaceae</taxon>
        <taxon>Longimonas</taxon>
    </lineage>
</organism>
<dbReference type="PANTHER" id="PTHR10357">
    <property type="entry name" value="ALPHA-AMYLASE FAMILY MEMBER"/>
    <property type="match status" value="1"/>
</dbReference>
<protein>
    <submittedName>
        <fullName evidence="4">Alpha-amylase</fullName>
    </submittedName>
</protein>
<evidence type="ECO:0000256" key="2">
    <source>
        <dbReference type="ARBA" id="ARBA00023295"/>
    </source>
</evidence>
<dbReference type="EMBL" id="PDEP01000011">
    <property type="protein sequence ID" value="PEN05736.1"/>
    <property type="molecule type" value="Genomic_DNA"/>
</dbReference>
<name>A0A2H3NM79_9BACT</name>
<keyword evidence="5" id="KW-1185">Reference proteome</keyword>
<dbReference type="GO" id="GO:0005975">
    <property type="term" value="P:carbohydrate metabolic process"/>
    <property type="evidence" value="ECO:0007669"/>
    <property type="project" value="InterPro"/>
</dbReference>
<evidence type="ECO:0000313" key="5">
    <source>
        <dbReference type="Proteomes" id="UP000221024"/>
    </source>
</evidence>
<dbReference type="InterPro" id="IPR017853">
    <property type="entry name" value="GH"/>
</dbReference>